<dbReference type="Pfam" id="PF13025">
    <property type="entry name" value="DUF3886"/>
    <property type="match status" value="1"/>
</dbReference>
<accession>A0ABW0M5P0</accession>
<dbReference type="RefSeq" id="WP_209749827.1">
    <property type="nucleotide sequence ID" value="NZ_JBHSMH010000120.1"/>
</dbReference>
<dbReference type="EMBL" id="JBHSMH010000120">
    <property type="protein sequence ID" value="MFC5472251.1"/>
    <property type="molecule type" value="Genomic_DNA"/>
</dbReference>
<organism evidence="2 3">
    <name type="scientific">Cohnella suwonensis</name>
    <dbReference type="NCBI Taxonomy" id="696072"/>
    <lineage>
        <taxon>Bacteria</taxon>
        <taxon>Bacillati</taxon>
        <taxon>Bacillota</taxon>
        <taxon>Bacilli</taxon>
        <taxon>Bacillales</taxon>
        <taxon>Paenibacillaceae</taxon>
        <taxon>Cohnella</taxon>
    </lineage>
</organism>
<feature type="region of interest" description="Disordered" evidence="1">
    <location>
        <begin position="1"/>
        <end position="33"/>
    </location>
</feature>
<name>A0ABW0M5P0_9BACL</name>
<sequence>MSTSNKKGNPSRRPRVGAAAGTNGSSGDDKPVTLKDLLGAGVIAKLKEQAVALKQEEADKAQRKRREQEEAREAERKRNENDFSYLLNHSSQDWKKFK</sequence>
<evidence type="ECO:0000313" key="3">
    <source>
        <dbReference type="Proteomes" id="UP001596105"/>
    </source>
</evidence>
<dbReference type="InterPro" id="IPR024980">
    <property type="entry name" value="DUF3886"/>
</dbReference>
<keyword evidence="3" id="KW-1185">Reference proteome</keyword>
<feature type="region of interest" description="Disordered" evidence="1">
    <location>
        <begin position="55"/>
        <end position="98"/>
    </location>
</feature>
<comment type="caution">
    <text evidence="2">The sequence shown here is derived from an EMBL/GenBank/DDBJ whole genome shotgun (WGS) entry which is preliminary data.</text>
</comment>
<evidence type="ECO:0000313" key="2">
    <source>
        <dbReference type="EMBL" id="MFC5472251.1"/>
    </source>
</evidence>
<evidence type="ECO:0000256" key="1">
    <source>
        <dbReference type="SAM" id="MobiDB-lite"/>
    </source>
</evidence>
<protein>
    <submittedName>
        <fullName evidence="2">YqkE family protein</fullName>
    </submittedName>
</protein>
<proteinExistence type="predicted"/>
<reference evidence="3" key="1">
    <citation type="journal article" date="2019" name="Int. J. Syst. Evol. Microbiol.">
        <title>The Global Catalogue of Microorganisms (GCM) 10K type strain sequencing project: providing services to taxonomists for standard genome sequencing and annotation.</title>
        <authorList>
            <consortium name="The Broad Institute Genomics Platform"/>
            <consortium name="The Broad Institute Genome Sequencing Center for Infectious Disease"/>
            <person name="Wu L."/>
            <person name="Ma J."/>
        </authorList>
    </citation>
    <scope>NUCLEOTIDE SEQUENCE [LARGE SCALE GENOMIC DNA]</scope>
    <source>
        <strain evidence="3">CCUG 57113</strain>
    </source>
</reference>
<dbReference type="Proteomes" id="UP001596105">
    <property type="component" value="Unassembled WGS sequence"/>
</dbReference>
<feature type="compositionally biased region" description="Basic and acidic residues" evidence="1">
    <location>
        <begin position="55"/>
        <end position="81"/>
    </location>
</feature>
<gene>
    <name evidence="2" type="ORF">ACFPPD_26560</name>
</gene>